<organism evidence="1 2">
    <name type="scientific">Dolichospermum circinale CS-537/01</name>
    <dbReference type="NCBI Taxonomy" id="3021739"/>
    <lineage>
        <taxon>Bacteria</taxon>
        <taxon>Bacillati</taxon>
        <taxon>Cyanobacteriota</taxon>
        <taxon>Cyanophyceae</taxon>
        <taxon>Nostocales</taxon>
        <taxon>Aphanizomenonaceae</taxon>
        <taxon>Dolichospermum</taxon>
        <taxon>Dolichospermum circinale</taxon>
    </lineage>
</organism>
<keyword evidence="2" id="KW-1185">Reference proteome</keyword>
<protein>
    <submittedName>
        <fullName evidence="1">Uncharacterized protein</fullName>
    </submittedName>
</protein>
<dbReference type="EMBL" id="JAQMTU010000078">
    <property type="protein sequence ID" value="MDB9487560.1"/>
    <property type="molecule type" value="Genomic_DNA"/>
</dbReference>
<reference evidence="1 2" key="1">
    <citation type="submission" date="2023-01" db="EMBL/GenBank/DDBJ databases">
        <title>Genomes from the Australian National Cyanobacteria Reference Collection.</title>
        <authorList>
            <person name="Willis A."/>
            <person name="Lee E.M.F."/>
        </authorList>
    </citation>
    <scope>NUCLEOTIDE SEQUENCE [LARGE SCALE GENOMIC DNA]</scope>
    <source>
        <strain evidence="1 2">CS-537/01</strain>
    </source>
</reference>
<sequence>MAIAKNGVFLPHRTIMKIISKVRKDTLDELKEYLKSLVPLMTKDVSYKATDRYRMWLFNYCDLRNGQISPAYYNERLFRFCQRVYPGCNIGLLSFGGQVNGIKSSGLIDDHRDHSYSQPIARTVNIGQAIFRVNGVDYELNDGQIIEFNCKQIHSLTEIRSELRFGLNLWKLNEQKGYRSARDLKY</sequence>
<gene>
    <name evidence="1" type="ORF">PN492_13550</name>
</gene>
<accession>A0ABT5A7N6</accession>
<evidence type="ECO:0000313" key="2">
    <source>
        <dbReference type="Proteomes" id="UP001212123"/>
    </source>
</evidence>
<name>A0ABT5A7N6_9CYAN</name>
<evidence type="ECO:0000313" key="1">
    <source>
        <dbReference type="EMBL" id="MDB9487560.1"/>
    </source>
</evidence>
<comment type="caution">
    <text evidence="1">The sequence shown here is derived from an EMBL/GenBank/DDBJ whole genome shotgun (WGS) entry which is preliminary data.</text>
</comment>
<proteinExistence type="predicted"/>
<dbReference type="RefSeq" id="WP_271805735.1">
    <property type="nucleotide sequence ID" value="NZ_JAQMTU010000078.1"/>
</dbReference>
<dbReference type="Proteomes" id="UP001212123">
    <property type="component" value="Unassembled WGS sequence"/>
</dbReference>